<gene>
    <name evidence="1" type="ORF">UPYG_G00296670</name>
</gene>
<dbReference type="AlphaFoldDB" id="A0ABD0W5S5"/>
<protein>
    <submittedName>
        <fullName evidence="1">Uncharacterized protein</fullName>
    </submittedName>
</protein>
<evidence type="ECO:0000313" key="1">
    <source>
        <dbReference type="EMBL" id="KAL0966554.1"/>
    </source>
</evidence>
<name>A0ABD0W5S5_UMBPY</name>
<comment type="caution">
    <text evidence="1">The sequence shown here is derived from an EMBL/GenBank/DDBJ whole genome shotgun (WGS) entry which is preliminary data.</text>
</comment>
<sequence>MEEKKIEDFLHRMTCAVGISGVAQDPGPYAQAVLMGPHPGFNAAPSITVCYCELSFYTENRWRTSKTVTVHNTVIC</sequence>
<dbReference type="Proteomes" id="UP001557470">
    <property type="component" value="Unassembled WGS sequence"/>
</dbReference>
<keyword evidence="2" id="KW-1185">Reference proteome</keyword>
<accession>A0ABD0W5S5</accession>
<proteinExistence type="predicted"/>
<reference evidence="1 2" key="1">
    <citation type="submission" date="2024-06" db="EMBL/GenBank/DDBJ databases">
        <authorList>
            <person name="Pan Q."/>
            <person name="Wen M."/>
            <person name="Jouanno E."/>
            <person name="Zahm M."/>
            <person name="Klopp C."/>
            <person name="Cabau C."/>
            <person name="Louis A."/>
            <person name="Berthelot C."/>
            <person name="Parey E."/>
            <person name="Roest Crollius H."/>
            <person name="Montfort J."/>
            <person name="Robinson-Rechavi M."/>
            <person name="Bouchez O."/>
            <person name="Lampietro C."/>
            <person name="Lopez Roques C."/>
            <person name="Donnadieu C."/>
            <person name="Postlethwait J."/>
            <person name="Bobe J."/>
            <person name="Verreycken H."/>
            <person name="Guiguen Y."/>
        </authorList>
    </citation>
    <scope>NUCLEOTIDE SEQUENCE [LARGE SCALE GENOMIC DNA]</scope>
    <source>
        <strain evidence="1">Up_M1</strain>
        <tissue evidence="1">Testis</tissue>
    </source>
</reference>
<dbReference type="EMBL" id="JAGEUA010000009">
    <property type="protein sequence ID" value="KAL0966554.1"/>
    <property type="molecule type" value="Genomic_DNA"/>
</dbReference>
<organism evidence="1 2">
    <name type="scientific">Umbra pygmaea</name>
    <name type="common">Eastern mudminnow</name>
    <dbReference type="NCBI Taxonomy" id="75934"/>
    <lineage>
        <taxon>Eukaryota</taxon>
        <taxon>Metazoa</taxon>
        <taxon>Chordata</taxon>
        <taxon>Craniata</taxon>
        <taxon>Vertebrata</taxon>
        <taxon>Euteleostomi</taxon>
        <taxon>Actinopterygii</taxon>
        <taxon>Neopterygii</taxon>
        <taxon>Teleostei</taxon>
        <taxon>Protacanthopterygii</taxon>
        <taxon>Esociformes</taxon>
        <taxon>Umbridae</taxon>
        <taxon>Umbra</taxon>
    </lineage>
</organism>
<evidence type="ECO:0000313" key="2">
    <source>
        <dbReference type="Proteomes" id="UP001557470"/>
    </source>
</evidence>